<organism evidence="1 2">
    <name type="scientific">Dermacentor silvarum</name>
    <name type="common">Tick</name>
    <dbReference type="NCBI Taxonomy" id="543639"/>
    <lineage>
        <taxon>Eukaryota</taxon>
        <taxon>Metazoa</taxon>
        <taxon>Ecdysozoa</taxon>
        <taxon>Arthropoda</taxon>
        <taxon>Chelicerata</taxon>
        <taxon>Arachnida</taxon>
        <taxon>Acari</taxon>
        <taxon>Parasitiformes</taxon>
        <taxon>Ixodida</taxon>
        <taxon>Ixodoidea</taxon>
        <taxon>Ixodidae</taxon>
        <taxon>Rhipicephalinae</taxon>
        <taxon>Dermacentor</taxon>
    </lineage>
</organism>
<keyword evidence="2" id="KW-1185">Reference proteome</keyword>
<reference evidence="1" key="1">
    <citation type="submission" date="2020-05" db="EMBL/GenBank/DDBJ databases">
        <title>Large-scale comparative analyses of tick genomes elucidate their genetic diversity and vector capacities.</title>
        <authorList>
            <person name="Jia N."/>
            <person name="Wang J."/>
            <person name="Shi W."/>
            <person name="Du L."/>
            <person name="Sun Y."/>
            <person name="Zhan W."/>
            <person name="Jiang J."/>
            <person name="Wang Q."/>
            <person name="Zhang B."/>
            <person name="Ji P."/>
            <person name="Sakyi L.B."/>
            <person name="Cui X."/>
            <person name="Yuan T."/>
            <person name="Jiang B."/>
            <person name="Yang W."/>
            <person name="Lam T.T.-Y."/>
            <person name="Chang Q."/>
            <person name="Ding S."/>
            <person name="Wang X."/>
            <person name="Zhu J."/>
            <person name="Ruan X."/>
            <person name="Zhao L."/>
            <person name="Wei J."/>
            <person name="Que T."/>
            <person name="Du C."/>
            <person name="Cheng J."/>
            <person name="Dai P."/>
            <person name="Han X."/>
            <person name="Huang E."/>
            <person name="Gao Y."/>
            <person name="Liu J."/>
            <person name="Shao H."/>
            <person name="Ye R."/>
            <person name="Li L."/>
            <person name="Wei W."/>
            <person name="Wang X."/>
            <person name="Wang C."/>
            <person name="Yang T."/>
            <person name="Huo Q."/>
            <person name="Li W."/>
            <person name="Guo W."/>
            <person name="Chen H."/>
            <person name="Zhou L."/>
            <person name="Ni X."/>
            <person name="Tian J."/>
            <person name="Zhou Y."/>
            <person name="Sheng Y."/>
            <person name="Liu T."/>
            <person name="Pan Y."/>
            <person name="Xia L."/>
            <person name="Li J."/>
            <person name="Zhao F."/>
            <person name="Cao W."/>
        </authorList>
    </citation>
    <scope>NUCLEOTIDE SEQUENCE</scope>
    <source>
        <strain evidence="1">Dsil-2018</strain>
    </source>
</reference>
<dbReference type="EMBL" id="CM023479">
    <property type="protein sequence ID" value="KAH7974869.1"/>
    <property type="molecule type" value="Genomic_DNA"/>
</dbReference>
<evidence type="ECO:0000313" key="1">
    <source>
        <dbReference type="EMBL" id="KAH7974869.1"/>
    </source>
</evidence>
<gene>
    <name evidence="1" type="ORF">HPB49_020593</name>
</gene>
<accession>A0ACB8DR70</accession>
<proteinExistence type="predicted"/>
<comment type="caution">
    <text evidence="1">The sequence shown here is derived from an EMBL/GenBank/DDBJ whole genome shotgun (WGS) entry which is preliminary data.</text>
</comment>
<name>A0ACB8DR70_DERSI</name>
<evidence type="ECO:0000313" key="2">
    <source>
        <dbReference type="Proteomes" id="UP000821865"/>
    </source>
</evidence>
<dbReference type="Proteomes" id="UP000821865">
    <property type="component" value="Chromosome 10"/>
</dbReference>
<sequence length="430" mass="48146">MYAAAAPKRHRRRKLKFKLSFGSESSGPSNLPSNMKPSPTELFALHTLRQKPNEGERPCDVARNAREAATSKPYVNGELLTIPRTTSSSDSSKPFERKQYEARASDVVKNQTNLIGEEHVIVREKPEPKALTESNVEDVVKQLREFLQENGPSQEEDLLKALSPSKAQQIIEVDSMLTIFLDLPLGFGVLHEHLCSFIYYQHPDDEDNECDCSSLAHGGASTRSCSASTYASGRQYAVARDDESRSARASSPSSTYHWPTADGDDREQEKQRTKNGWTQVRSLPQWESRALQAVQQTYDAEAQTHGWDPARFTELQSKPIKCDAECAELKERLRTLQESHVLEAEQLHVKIEKLRKETPHATTAECGGGNEQPTRHERAEAHWHEWGARPSNPAASTATTASEVSTPRPTPQEEEVEVQAVVRLGKQRSQ</sequence>
<protein>
    <submittedName>
        <fullName evidence="1">Uncharacterized protein</fullName>
    </submittedName>
</protein>